<dbReference type="EMBL" id="AP027081">
    <property type="protein sequence ID" value="BDU76520.1"/>
    <property type="molecule type" value="Genomic_DNA"/>
</dbReference>
<reference evidence="1" key="1">
    <citation type="journal article" date="2023" name="Int. J. Syst. Evol. Microbiol.">
        <title>Mesoterricola silvestris gen. nov., sp. nov., Mesoterricola sediminis sp. nov., Geothrix oryzae sp. nov., Geothrix edaphica sp. nov., Geothrix rubra sp. nov., and Geothrix limicola sp. nov., six novel members of Acidobacteriota isolated from soils.</title>
        <authorList>
            <person name="Itoh H."/>
            <person name="Sugisawa Y."/>
            <person name="Mise K."/>
            <person name="Xu Z."/>
            <person name="Kuniyasu M."/>
            <person name="Ushijima N."/>
            <person name="Kawano K."/>
            <person name="Kobayashi E."/>
            <person name="Shiratori Y."/>
            <person name="Masuda Y."/>
            <person name="Senoo K."/>
        </authorList>
    </citation>
    <scope>NUCLEOTIDE SEQUENCE</scope>
    <source>
        <strain evidence="1">W786</strain>
    </source>
</reference>
<organism evidence="1 2">
    <name type="scientific">Mesoterricola sediminis</name>
    <dbReference type="NCBI Taxonomy" id="2927980"/>
    <lineage>
        <taxon>Bacteria</taxon>
        <taxon>Pseudomonadati</taxon>
        <taxon>Acidobacteriota</taxon>
        <taxon>Holophagae</taxon>
        <taxon>Holophagales</taxon>
        <taxon>Holophagaceae</taxon>
        <taxon>Mesoterricola</taxon>
    </lineage>
</organism>
<protein>
    <submittedName>
        <fullName evidence="1">Uncharacterized protein</fullName>
    </submittedName>
</protein>
<dbReference type="AlphaFoldDB" id="A0AA48KCY4"/>
<dbReference type="InterPro" id="IPR024079">
    <property type="entry name" value="MetalloPept_cat_dom_sf"/>
</dbReference>
<dbReference type="Pfam" id="PF10462">
    <property type="entry name" value="Peptidase_M66"/>
    <property type="match status" value="1"/>
</dbReference>
<dbReference type="Proteomes" id="UP001228113">
    <property type="component" value="Chromosome"/>
</dbReference>
<evidence type="ECO:0000313" key="2">
    <source>
        <dbReference type="Proteomes" id="UP001228113"/>
    </source>
</evidence>
<proteinExistence type="predicted"/>
<dbReference type="KEGG" id="msea:METESE_14780"/>
<gene>
    <name evidence="1" type="ORF">METESE_14780</name>
</gene>
<dbReference type="SUPFAM" id="SSF55486">
    <property type="entry name" value="Metalloproteases ('zincins'), catalytic domain"/>
    <property type="match status" value="1"/>
</dbReference>
<dbReference type="GO" id="GO:0008237">
    <property type="term" value="F:metallopeptidase activity"/>
    <property type="evidence" value="ECO:0007669"/>
    <property type="project" value="InterPro"/>
</dbReference>
<accession>A0AA48KCY4</accession>
<evidence type="ECO:0000313" key="1">
    <source>
        <dbReference type="EMBL" id="BDU76520.1"/>
    </source>
</evidence>
<dbReference type="Gene3D" id="3.40.390.10">
    <property type="entry name" value="Collagenase (Catalytic Domain)"/>
    <property type="match status" value="1"/>
</dbReference>
<dbReference type="RefSeq" id="WP_243347112.1">
    <property type="nucleotide sequence ID" value="NZ_AP027081.1"/>
</dbReference>
<keyword evidence="2" id="KW-1185">Reference proteome</keyword>
<name>A0AA48KCY4_9BACT</name>
<sequence length="952" mass="97862">MALTALPGSARTTLLSLGGGLLALALACGGGGKSAPHLTVSVTPASGLTLPVPYDYSSQGFYMPPYAGTATVAIARDSSVTGAVTLSVTGLPTNCKAQFSAPTTSGTSSVLSIQAGYPDPSDPTFVKQVYPKAGTYTLTVTAKASGQPDATATLPLKLGSEAPAFDLAFVDATASRLDTTPDITLAGTAPVTKYLLAYYTTSQGWSASGPVTVTMDGVPSGLTVSTGTATFSLQDSAPHPLTIAAQPGLAAGTYAFSITASFNGVASTLPVVVTYAPYPFYVQPQIHAEGPSVVQGGRVAFPLYLGRNDTFFTTVSTSNGTEGVYAGDVLLSASGMPSGLTVTFGDGDALNDPKGLQSVPLVIQAAATVPAGTYPVTLQATRSTPGAVTAAAPVTLPVTVTASAAGTAPVFWIQNVEWGQTVLKPGLPLVAGKPALLRVQYLADRPGQTGALAAKLQDGTVLALRGPAAVPTEAVEGDLPTAAAASASTYTCLLPAAAVQSGLSVTLQGTGAPALTVTPTVRAGMDYALVVLPVVHKGVAPALPSDAALTQGLLAIWPFSGVPLSHRAAYTTSTAIPEPTTDPTKDHSGDAWGQILNEVASLRVVDGGSAPYYGFLAPGYTFGTQPSGYTLGVTLASSMASIGTDASLDTVFGNQVPNQTVAVETLVHETGHILGLLHTPAGTFPVDDEVTNYPYFGGLVGTWGYDVFTQTPLDPAGYYDIMSYSSESDWVSDWCYLHAMGWVSGQKKVGTRLASTGVRKERLVVSGTVTPDGQVRLQPLVRAQAEALPPRAGAYTLALQASSGRREVAFAAEPIPGLPGHAMFLFTVDADEELVAADVRREDRSLARREARVGRGMRAAALDRAEAAGTLEVREASGTLHLAWDPVAHPYVDVVHEGTAGTTTLALHLTGGTADLPLAGLPEGGRFQVRYSDGLNAVSRARARDEVRDRTR</sequence>